<feature type="region of interest" description="Disordered" evidence="1">
    <location>
        <begin position="45"/>
        <end position="148"/>
    </location>
</feature>
<dbReference type="KEGG" id="gph:GEMMAAP_07170"/>
<gene>
    <name evidence="2" type="ORF">GEMMAAP_07170</name>
</gene>
<feature type="compositionally biased region" description="Pro residues" evidence="1">
    <location>
        <begin position="78"/>
        <end position="90"/>
    </location>
</feature>
<feature type="region of interest" description="Disordered" evidence="1">
    <location>
        <begin position="266"/>
        <end position="297"/>
    </location>
</feature>
<organism evidence="2 3">
    <name type="scientific">Gemmatimonas phototrophica</name>
    <dbReference type="NCBI Taxonomy" id="1379270"/>
    <lineage>
        <taxon>Bacteria</taxon>
        <taxon>Pseudomonadati</taxon>
        <taxon>Gemmatimonadota</taxon>
        <taxon>Gemmatimonadia</taxon>
        <taxon>Gemmatimonadales</taxon>
        <taxon>Gemmatimonadaceae</taxon>
        <taxon>Gemmatimonas</taxon>
    </lineage>
</organism>
<dbReference type="AlphaFoldDB" id="A0A143BJB9"/>
<dbReference type="eggNOG" id="ENOG50347K5">
    <property type="taxonomic scope" value="Bacteria"/>
</dbReference>
<keyword evidence="3" id="KW-1185">Reference proteome</keyword>
<protein>
    <submittedName>
        <fullName evidence="2">Uncharacterized protein</fullName>
    </submittedName>
</protein>
<reference evidence="2 3" key="1">
    <citation type="journal article" date="2014" name="Proc. Natl. Acad. Sci. U.S.A.">
        <title>Functional type 2 photosynthetic reaction centers found in the rare bacterial phylum Gemmatimonadetes.</title>
        <authorList>
            <person name="Zeng Y."/>
            <person name="Feng F."/>
            <person name="Medova H."/>
            <person name="Dean J."/>
            <person name="Koblizek M."/>
        </authorList>
    </citation>
    <scope>NUCLEOTIDE SEQUENCE [LARGE SCALE GENOMIC DNA]</scope>
    <source>
        <strain evidence="2 3">AP64</strain>
    </source>
</reference>
<evidence type="ECO:0000313" key="2">
    <source>
        <dbReference type="EMBL" id="AMW04683.1"/>
    </source>
</evidence>
<dbReference type="EMBL" id="CP011454">
    <property type="protein sequence ID" value="AMW04683.1"/>
    <property type="molecule type" value="Genomic_DNA"/>
</dbReference>
<dbReference type="Proteomes" id="UP000076404">
    <property type="component" value="Chromosome"/>
</dbReference>
<feature type="compositionally biased region" description="Pro residues" evidence="1">
    <location>
        <begin position="47"/>
        <end position="56"/>
    </location>
</feature>
<feature type="compositionally biased region" description="Gly residues" evidence="1">
    <location>
        <begin position="130"/>
        <end position="144"/>
    </location>
</feature>
<evidence type="ECO:0000256" key="1">
    <source>
        <dbReference type="SAM" id="MobiDB-lite"/>
    </source>
</evidence>
<sequence>MAIAVGLHVVVGAVLIQALTFGHGIPQWLRFGNQDVATEERLTYVTPPAPVPPPKPVAQRPVPREVPPSTSPTLSAPPVGPVAPPPPVRPATPQDTGSGGSVGNGIGAIDPNTRGVKPNYNDERVWRGPVGEGGAGGGGTGVGTGDRADKLDSIMRGVLVAARDSLDSIARAQGRYGRAPGDWTKTDKNGNKWGWDQQGIRLGKVMIPNALLGLLPLNAATAAQMSGNPTAMARESRLAAGRADIQRMSERGMGEAEFKRIVKEMDKRRDAERRERLRAPSASVAAPVKTIEPKADK</sequence>
<proteinExistence type="predicted"/>
<name>A0A143BJB9_9BACT</name>
<reference evidence="2 3" key="2">
    <citation type="journal article" date="2016" name="Environ. Microbiol. Rep.">
        <title>Metagenomic evidence for the presence of phototrophic Gemmatimonadetes bacteria in diverse environments.</title>
        <authorList>
            <person name="Zeng Y."/>
            <person name="Baumbach J."/>
            <person name="Barbosa E.G."/>
            <person name="Azevedo V."/>
            <person name="Zhang C."/>
            <person name="Koblizek M."/>
        </authorList>
    </citation>
    <scope>NUCLEOTIDE SEQUENCE [LARGE SCALE GENOMIC DNA]</scope>
    <source>
        <strain evidence="2 3">AP64</strain>
    </source>
</reference>
<evidence type="ECO:0000313" key="3">
    <source>
        <dbReference type="Proteomes" id="UP000076404"/>
    </source>
</evidence>
<accession>A0A143BJB9</accession>
<feature type="compositionally biased region" description="Basic and acidic residues" evidence="1">
    <location>
        <begin position="266"/>
        <end position="278"/>
    </location>
</feature>
<feature type="compositionally biased region" description="Gly residues" evidence="1">
    <location>
        <begin position="97"/>
        <end position="106"/>
    </location>
</feature>